<comment type="caution">
    <text evidence="2">The sequence shown here is derived from an EMBL/GenBank/DDBJ whole genome shotgun (WGS) entry which is preliminary data.</text>
</comment>
<feature type="compositionally biased region" description="Basic and acidic residues" evidence="1">
    <location>
        <begin position="184"/>
        <end position="194"/>
    </location>
</feature>
<name>A0AAW0SF77_SCYPA</name>
<reference evidence="2 3" key="1">
    <citation type="submission" date="2023-03" db="EMBL/GenBank/DDBJ databases">
        <title>High-quality genome of Scylla paramamosain provides insights in environmental adaptation.</title>
        <authorList>
            <person name="Zhang L."/>
        </authorList>
    </citation>
    <scope>NUCLEOTIDE SEQUENCE [LARGE SCALE GENOMIC DNA]</scope>
    <source>
        <strain evidence="2">LZ_2023a</strain>
        <tissue evidence="2">Muscle</tissue>
    </source>
</reference>
<dbReference type="Proteomes" id="UP001487740">
    <property type="component" value="Unassembled WGS sequence"/>
</dbReference>
<evidence type="ECO:0000256" key="1">
    <source>
        <dbReference type="SAM" id="MobiDB-lite"/>
    </source>
</evidence>
<proteinExistence type="predicted"/>
<dbReference type="EMBL" id="JARAKH010001138">
    <property type="protein sequence ID" value="KAK8373502.1"/>
    <property type="molecule type" value="Genomic_DNA"/>
</dbReference>
<evidence type="ECO:0000313" key="2">
    <source>
        <dbReference type="EMBL" id="KAK8373502.1"/>
    </source>
</evidence>
<accession>A0AAW0SF77</accession>
<sequence length="268" mass="29862">MRRPALREESLLNLLGEKRPRYKREGGEGHVFVYVSSNTVETFIHGECGVTEAGRQLQSGYVSSKTFIHGECGVTEAGRQLQSGYVSSKTFIHGECGVTEAGRQLQSGYVSSKTFIHGECGVTEAGRQLQSGYVSSKTFIHGECGVTEAGRQLQSGFSLGHLLWSRGEHGSATREEEEEEMEEEMKKNDKNNNDRKRKRPVSFHTVLPSNTLFSTHALRPSPHLLFHTYSSKPIHTLDLFTFHICPPTPPPTPSSYTFLTHLRPTPVQ</sequence>
<keyword evidence="3" id="KW-1185">Reference proteome</keyword>
<organism evidence="2 3">
    <name type="scientific">Scylla paramamosain</name>
    <name type="common">Mud crab</name>
    <dbReference type="NCBI Taxonomy" id="85552"/>
    <lineage>
        <taxon>Eukaryota</taxon>
        <taxon>Metazoa</taxon>
        <taxon>Ecdysozoa</taxon>
        <taxon>Arthropoda</taxon>
        <taxon>Crustacea</taxon>
        <taxon>Multicrustacea</taxon>
        <taxon>Malacostraca</taxon>
        <taxon>Eumalacostraca</taxon>
        <taxon>Eucarida</taxon>
        <taxon>Decapoda</taxon>
        <taxon>Pleocyemata</taxon>
        <taxon>Brachyura</taxon>
        <taxon>Eubrachyura</taxon>
        <taxon>Portunoidea</taxon>
        <taxon>Portunidae</taxon>
        <taxon>Portuninae</taxon>
        <taxon>Scylla</taxon>
    </lineage>
</organism>
<dbReference type="AlphaFoldDB" id="A0AAW0SF77"/>
<protein>
    <submittedName>
        <fullName evidence="2">Uncharacterized protein</fullName>
    </submittedName>
</protein>
<gene>
    <name evidence="2" type="ORF">O3P69_011825</name>
</gene>
<feature type="region of interest" description="Disordered" evidence="1">
    <location>
        <begin position="168"/>
        <end position="200"/>
    </location>
</feature>
<evidence type="ECO:0000313" key="3">
    <source>
        <dbReference type="Proteomes" id="UP001487740"/>
    </source>
</evidence>